<accession>A0ABP8W968</accession>
<name>A0ABP8W968_9MICO</name>
<dbReference type="EMBL" id="BAABLM010000007">
    <property type="protein sequence ID" value="GAA4682231.1"/>
    <property type="molecule type" value="Genomic_DNA"/>
</dbReference>
<evidence type="ECO:0000313" key="1">
    <source>
        <dbReference type="EMBL" id="GAA4682231.1"/>
    </source>
</evidence>
<gene>
    <name evidence="1" type="ORF">GCM10025780_29520</name>
</gene>
<organism evidence="1 2">
    <name type="scientific">Frondihabitans cladoniiphilus</name>
    <dbReference type="NCBI Taxonomy" id="715785"/>
    <lineage>
        <taxon>Bacteria</taxon>
        <taxon>Bacillati</taxon>
        <taxon>Actinomycetota</taxon>
        <taxon>Actinomycetes</taxon>
        <taxon>Micrococcales</taxon>
        <taxon>Microbacteriaceae</taxon>
        <taxon>Frondihabitans</taxon>
    </lineage>
</organism>
<dbReference type="Proteomes" id="UP001501295">
    <property type="component" value="Unassembled WGS sequence"/>
</dbReference>
<comment type="caution">
    <text evidence="1">The sequence shown here is derived from an EMBL/GenBank/DDBJ whole genome shotgun (WGS) entry which is preliminary data.</text>
</comment>
<evidence type="ECO:0008006" key="3">
    <source>
        <dbReference type="Google" id="ProtNLM"/>
    </source>
</evidence>
<dbReference type="Gene3D" id="1.10.260.40">
    <property type="entry name" value="lambda repressor-like DNA-binding domains"/>
    <property type="match status" value="2"/>
</dbReference>
<evidence type="ECO:0000313" key="2">
    <source>
        <dbReference type="Proteomes" id="UP001501295"/>
    </source>
</evidence>
<protein>
    <recommendedName>
        <fullName evidence="3">HTH cro/C1-type domain-containing protein</fullName>
    </recommendedName>
</protein>
<keyword evidence="2" id="KW-1185">Reference proteome</keyword>
<proteinExistence type="predicted"/>
<reference evidence="2" key="1">
    <citation type="journal article" date="2019" name="Int. J. Syst. Evol. Microbiol.">
        <title>The Global Catalogue of Microorganisms (GCM) 10K type strain sequencing project: providing services to taxonomists for standard genome sequencing and annotation.</title>
        <authorList>
            <consortium name="The Broad Institute Genomics Platform"/>
            <consortium name="The Broad Institute Genome Sequencing Center for Infectious Disease"/>
            <person name="Wu L."/>
            <person name="Ma J."/>
        </authorList>
    </citation>
    <scope>NUCLEOTIDE SEQUENCE [LARGE SCALE GENOMIC DNA]</scope>
    <source>
        <strain evidence="2">JCM 18956</strain>
    </source>
</reference>
<sequence>MDQMSETPTQALHEALAAELRAAQAIANVNVRTWAQEAAITHDSIYRVLRGVRPVSVVELVMLCRALEEDPLELISRAAQRAGQPLGGSRKNEMTRVNRARLALEAAGLYEDLDAAFLAARAAASKDGYLLSVGEWDAFLAGTSTAATTSALGIFLEVPGEYLTGREDAASSQIETQLRFARSMHDVGVTRLAARSLEELQPEEIQAVEAAIREFIDEEEGPEK</sequence>
<dbReference type="InterPro" id="IPR010982">
    <property type="entry name" value="Lambda_DNA-bd_dom_sf"/>
</dbReference>